<dbReference type="FunFam" id="3.40.80.10:FF:000001">
    <property type="entry name" value="Peptidoglycan recognition protein 1"/>
    <property type="match status" value="1"/>
</dbReference>
<dbReference type="InterPro" id="IPR006619">
    <property type="entry name" value="PGRP_domain_met/bac"/>
</dbReference>
<dbReference type="SMART" id="SM00701">
    <property type="entry name" value="PGRP"/>
    <property type="match status" value="1"/>
</dbReference>
<dbReference type="AlphaFoldDB" id="A0A6P8FME5"/>
<evidence type="ECO:0000259" key="3">
    <source>
        <dbReference type="SMART" id="SM00644"/>
    </source>
</evidence>
<dbReference type="Pfam" id="PF01510">
    <property type="entry name" value="Amidase_2"/>
    <property type="match status" value="1"/>
</dbReference>
<dbReference type="SMART" id="SM00644">
    <property type="entry name" value="Ami_2"/>
    <property type="match status" value="1"/>
</dbReference>
<feature type="domain" description="N-acetylmuramoyl-L-alanine amidase" evidence="3">
    <location>
        <begin position="36"/>
        <end position="180"/>
    </location>
</feature>
<dbReference type="InterPro" id="IPR015510">
    <property type="entry name" value="PGRP"/>
</dbReference>
<evidence type="ECO:0000256" key="1">
    <source>
        <dbReference type="ARBA" id="ARBA00007553"/>
    </source>
</evidence>
<keyword evidence="5" id="KW-1185">Reference proteome</keyword>
<dbReference type="RefSeq" id="XP_031429408.1">
    <property type="nucleotide sequence ID" value="XM_031573548.2"/>
</dbReference>
<dbReference type="GO" id="GO:0008745">
    <property type="term" value="F:N-acetylmuramoyl-L-alanine amidase activity"/>
    <property type="evidence" value="ECO:0007669"/>
    <property type="project" value="InterPro"/>
</dbReference>
<evidence type="ECO:0000259" key="4">
    <source>
        <dbReference type="SMART" id="SM00701"/>
    </source>
</evidence>
<protein>
    <submittedName>
        <fullName evidence="6">Peptidoglycan recognition protein 5 isoform X1</fullName>
    </submittedName>
</protein>
<evidence type="ECO:0000313" key="5">
    <source>
        <dbReference type="Proteomes" id="UP000515152"/>
    </source>
</evidence>
<dbReference type="InterPro" id="IPR002502">
    <property type="entry name" value="Amidase_domain"/>
</dbReference>
<dbReference type="GO" id="GO:0008270">
    <property type="term" value="F:zinc ion binding"/>
    <property type="evidence" value="ECO:0007669"/>
    <property type="project" value="InterPro"/>
</dbReference>
<dbReference type="Gene3D" id="3.40.80.10">
    <property type="entry name" value="Peptidoglycan recognition protein-like"/>
    <property type="match status" value="1"/>
</dbReference>
<dbReference type="PANTHER" id="PTHR11022">
    <property type="entry name" value="PEPTIDOGLYCAN RECOGNITION PROTEIN"/>
    <property type="match status" value="1"/>
</dbReference>
<dbReference type="InterPro" id="IPR036505">
    <property type="entry name" value="Amidase/PGRP_sf"/>
</dbReference>
<evidence type="ECO:0000256" key="2">
    <source>
        <dbReference type="ARBA" id="ARBA00022859"/>
    </source>
</evidence>
<feature type="domain" description="Peptidoglycan recognition protein family" evidence="4">
    <location>
        <begin position="25"/>
        <end position="174"/>
    </location>
</feature>
<dbReference type="PANTHER" id="PTHR11022:SF12">
    <property type="entry name" value="PEPTIDOGLYCAN RECOGNITION PROTEIN 3"/>
    <property type="match status" value="1"/>
</dbReference>
<gene>
    <name evidence="6" type="primary">pglyrp5</name>
</gene>
<dbReference type="CTD" id="553387"/>
<keyword evidence="2" id="KW-0391">Immunity</keyword>
<name>A0A6P8FME5_CLUHA</name>
<organism evidence="5 6">
    <name type="scientific">Clupea harengus</name>
    <name type="common">Atlantic herring</name>
    <dbReference type="NCBI Taxonomy" id="7950"/>
    <lineage>
        <taxon>Eukaryota</taxon>
        <taxon>Metazoa</taxon>
        <taxon>Chordata</taxon>
        <taxon>Craniata</taxon>
        <taxon>Vertebrata</taxon>
        <taxon>Euteleostomi</taxon>
        <taxon>Actinopterygii</taxon>
        <taxon>Neopterygii</taxon>
        <taxon>Teleostei</taxon>
        <taxon>Clupei</taxon>
        <taxon>Clupeiformes</taxon>
        <taxon>Clupeoidei</taxon>
        <taxon>Clupeidae</taxon>
        <taxon>Clupea</taxon>
    </lineage>
</organism>
<comment type="similarity">
    <text evidence="1">Belongs to the N-acetylmuramoyl-L-alanine amidase 2 family.</text>
</comment>
<dbReference type="GO" id="GO:0009253">
    <property type="term" value="P:peptidoglycan catabolic process"/>
    <property type="evidence" value="ECO:0007669"/>
    <property type="project" value="InterPro"/>
</dbReference>
<dbReference type="SUPFAM" id="SSF55846">
    <property type="entry name" value="N-acetylmuramoyl-L-alanine amidase-like"/>
    <property type="match status" value="1"/>
</dbReference>
<proteinExistence type="inferred from homology"/>
<dbReference type="OrthoDB" id="10001926at2759"/>
<dbReference type="GO" id="GO:0002376">
    <property type="term" value="P:immune system process"/>
    <property type="evidence" value="ECO:0007669"/>
    <property type="project" value="UniProtKB-KW"/>
</dbReference>
<dbReference type="Proteomes" id="UP000515152">
    <property type="component" value="Chromosome 9"/>
</dbReference>
<sequence>MVILHAIMDKNTSGPQYSRMESNTVNITYRVGWGAADPRSKKQMSEPAKRVVIHHTAIRSGATPQDCIQQVTRIQKMHMKDRDFDDIGYNFLVGQNGMLYEGRGWGIVGAHTKGHNQDSVGIAVMGNFNSNEFFFYDDLPTSAALSSVKRLLQDGVSRGWLHSNYTIFGHRDLANTECPGDKLYPEIQRLRSDRD</sequence>
<dbReference type="CDD" id="cd06583">
    <property type="entry name" value="PGRP"/>
    <property type="match status" value="1"/>
</dbReference>
<dbReference type="GeneID" id="105899484"/>
<accession>A0A6P8FME5</accession>
<evidence type="ECO:0000313" key="6">
    <source>
        <dbReference type="RefSeq" id="XP_031429408.1"/>
    </source>
</evidence>
<reference evidence="6" key="1">
    <citation type="submission" date="2025-08" db="UniProtKB">
        <authorList>
            <consortium name="RefSeq"/>
        </authorList>
    </citation>
    <scope>IDENTIFICATION</scope>
</reference>